<evidence type="ECO:0000313" key="1">
    <source>
        <dbReference type="EMBL" id="KKK86284.1"/>
    </source>
</evidence>
<proteinExistence type="predicted"/>
<gene>
    <name evidence="1" type="ORF">LCGC14_2764790</name>
</gene>
<comment type="caution">
    <text evidence="1">The sequence shown here is derived from an EMBL/GenBank/DDBJ whole genome shotgun (WGS) entry which is preliminary data.</text>
</comment>
<accession>A0A0F9B6I3</accession>
<organism evidence="1">
    <name type="scientific">marine sediment metagenome</name>
    <dbReference type="NCBI Taxonomy" id="412755"/>
    <lineage>
        <taxon>unclassified sequences</taxon>
        <taxon>metagenomes</taxon>
        <taxon>ecological metagenomes</taxon>
    </lineage>
</organism>
<sequence>QVTDTTLASENFRKAMNSGYPNQVGDGQLEWKITLNDVDAITTTIRNLALFNDVTVGSLLLGGTLAANQNKTADQEIDITVKISISSSTGFLTTAGKNLLRNLLILADVNYLDNSNAAIEIITSPVDRTGMDSGHPKFTTVSNDELIFQVTVDTTAQDGKTFSGMDLYNKTSGGTQAIDGALAITTTIAQLQGLIIQVLVKLIR</sequence>
<dbReference type="AlphaFoldDB" id="A0A0F9B6I3"/>
<reference evidence="1" key="1">
    <citation type="journal article" date="2015" name="Nature">
        <title>Complex archaea that bridge the gap between prokaryotes and eukaryotes.</title>
        <authorList>
            <person name="Spang A."/>
            <person name="Saw J.H."/>
            <person name="Jorgensen S.L."/>
            <person name="Zaremba-Niedzwiedzka K."/>
            <person name="Martijn J."/>
            <person name="Lind A.E."/>
            <person name="van Eijk R."/>
            <person name="Schleper C."/>
            <person name="Guy L."/>
            <person name="Ettema T.J."/>
        </authorList>
    </citation>
    <scope>NUCLEOTIDE SEQUENCE</scope>
</reference>
<feature type="non-terminal residue" evidence="1">
    <location>
        <position position="1"/>
    </location>
</feature>
<protein>
    <submittedName>
        <fullName evidence="1">Uncharacterized protein</fullName>
    </submittedName>
</protein>
<dbReference type="EMBL" id="LAZR01050917">
    <property type="protein sequence ID" value="KKK86284.1"/>
    <property type="molecule type" value="Genomic_DNA"/>
</dbReference>
<name>A0A0F9B6I3_9ZZZZ</name>